<dbReference type="CDD" id="cd13190">
    <property type="entry name" value="FERM_C_FAK1"/>
    <property type="match status" value="1"/>
</dbReference>
<reference evidence="2" key="2">
    <citation type="journal article" date="2023" name="BMC Genomics">
        <title>Pest status, molecular evolution, and epigenetic factors derived from the genome assembly of Frankliniella fusca, a thysanopteran phytovirus vector.</title>
        <authorList>
            <person name="Catto M.A."/>
            <person name="Labadie P.E."/>
            <person name="Jacobson A.L."/>
            <person name="Kennedy G.G."/>
            <person name="Srinivasan R."/>
            <person name="Hunt B.G."/>
        </authorList>
    </citation>
    <scope>NUCLEOTIDE SEQUENCE</scope>
    <source>
        <strain evidence="2">PL_HMW_Pooled</strain>
    </source>
</reference>
<organism evidence="2 3">
    <name type="scientific">Frankliniella fusca</name>
    <dbReference type="NCBI Taxonomy" id="407009"/>
    <lineage>
        <taxon>Eukaryota</taxon>
        <taxon>Metazoa</taxon>
        <taxon>Ecdysozoa</taxon>
        <taxon>Arthropoda</taxon>
        <taxon>Hexapoda</taxon>
        <taxon>Insecta</taxon>
        <taxon>Pterygota</taxon>
        <taxon>Neoptera</taxon>
        <taxon>Paraneoptera</taxon>
        <taxon>Thysanoptera</taxon>
        <taxon>Terebrantia</taxon>
        <taxon>Thripoidea</taxon>
        <taxon>Thripidae</taxon>
        <taxon>Frankliniella</taxon>
    </lineage>
</organism>
<dbReference type="Gene3D" id="1.20.80.10">
    <property type="match status" value="1"/>
</dbReference>
<evidence type="ECO:0000313" key="2">
    <source>
        <dbReference type="EMBL" id="KAK3920059.1"/>
    </source>
</evidence>
<accession>A0AAE1LIM5</accession>
<dbReference type="SUPFAM" id="SSF50729">
    <property type="entry name" value="PH domain-like"/>
    <property type="match status" value="1"/>
</dbReference>
<dbReference type="AlphaFoldDB" id="A0AAE1LIM5"/>
<keyword evidence="2" id="KW-0418">Kinase</keyword>
<dbReference type="InterPro" id="IPR019749">
    <property type="entry name" value="Band_41_domain"/>
</dbReference>
<comment type="caution">
    <text evidence="2">The sequence shown here is derived from an EMBL/GenBank/DDBJ whole genome shotgun (WGS) entry which is preliminary data.</text>
</comment>
<proteinExistence type="predicted"/>
<dbReference type="InterPro" id="IPR041784">
    <property type="entry name" value="FAK1/PYK2_FERM_C"/>
</dbReference>
<dbReference type="Gene3D" id="3.10.20.90">
    <property type="entry name" value="Phosphatidylinositol 3-kinase Catalytic Subunit, Chain A, domain 1"/>
    <property type="match status" value="1"/>
</dbReference>
<protein>
    <submittedName>
        <fullName evidence="2">Focal adhesion kinase 1</fullName>
    </submittedName>
</protein>
<dbReference type="GO" id="GO:0016301">
    <property type="term" value="F:kinase activity"/>
    <property type="evidence" value="ECO:0007669"/>
    <property type="project" value="UniProtKB-KW"/>
</dbReference>
<evidence type="ECO:0000259" key="1">
    <source>
        <dbReference type="PROSITE" id="PS50057"/>
    </source>
</evidence>
<dbReference type="InterPro" id="IPR014352">
    <property type="entry name" value="FERM/acyl-CoA-bd_prot_sf"/>
</dbReference>
<keyword evidence="2" id="KW-0808">Transferase</keyword>
<name>A0AAE1LIM5_9NEOP</name>
<dbReference type="Proteomes" id="UP001219518">
    <property type="component" value="Unassembled WGS sequence"/>
</dbReference>
<gene>
    <name evidence="2" type="ORF">KUF71_009346</name>
</gene>
<dbReference type="InterPro" id="IPR029071">
    <property type="entry name" value="Ubiquitin-like_domsf"/>
</dbReference>
<dbReference type="PANTHER" id="PTHR46221">
    <property type="entry name" value="FERM AND PDZ DOMAIN-CONTAINING PROTEIN FAMILY MEMBER"/>
    <property type="match status" value="1"/>
</dbReference>
<dbReference type="Pfam" id="PF00373">
    <property type="entry name" value="FERM_M"/>
    <property type="match status" value="1"/>
</dbReference>
<dbReference type="CDD" id="cd14473">
    <property type="entry name" value="FERM_B-lobe"/>
    <property type="match status" value="1"/>
</dbReference>
<dbReference type="InterPro" id="IPR049385">
    <property type="entry name" value="FAK1-like_FERM_C"/>
</dbReference>
<feature type="domain" description="FERM" evidence="1">
    <location>
        <begin position="29"/>
        <end position="349"/>
    </location>
</feature>
<dbReference type="SMART" id="SM00295">
    <property type="entry name" value="B41"/>
    <property type="match status" value="1"/>
</dbReference>
<dbReference type="InterPro" id="IPR011993">
    <property type="entry name" value="PH-like_dom_sf"/>
</dbReference>
<keyword evidence="3" id="KW-1185">Reference proteome</keyword>
<dbReference type="GO" id="GO:0030182">
    <property type="term" value="P:neuron differentiation"/>
    <property type="evidence" value="ECO:0007669"/>
    <property type="project" value="UniProtKB-ARBA"/>
</dbReference>
<dbReference type="SUPFAM" id="SSF47031">
    <property type="entry name" value="Second domain of FERM"/>
    <property type="match status" value="1"/>
</dbReference>
<dbReference type="InterPro" id="IPR041390">
    <property type="entry name" value="FADK_N"/>
</dbReference>
<sequence>MSHIGSQVSLGAGASGVAVDLETKSSSQFTLKVHLQNGSFNIIKYGDATDIKSIITLLTSNLGNQQDSPRPYQQMYAIRLTHPRSGEVYWLHQDMNMFQVDEKHISKHPSDEWNYNLRIRYHPQKISDLYEKDRVSFYYYYDQVASDYLAKQPTDIEQDLAVQLGVLHMRYYFKDMAHVALDRKSNFDYVEKEVGLHRFLPRSVIDAAKPKAIRKAIQSQFKSVAKLSERDAAFRFLDLLRSHMEYDHERFHVSLGSGWSIPVELVIGPGLGISYVTHQATTPTKMAELSRIQAIQTLMTECEAHRKAMVQLRVAGTSESLTVTCASMEAAESLADLIDGYCRLSAGTNTSLWNRKGTLLFVVCISSRARKR</sequence>
<dbReference type="SUPFAM" id="SSF54236">
    <property type="entry name" value="Ubiquitin-like"/>
    <property type="match status" value="1"/>
</dbReference>
<dbReference type="InterPro" id="IPR000299">
    <property type="entry name" value="FERM_domain"/>
</dbReference>
<dbReference type="InterPro" id="IPR035963">
    <property type="entry name" value="FERM_2"/>
</dbReference>
<dbReference type="PROSITE" id="PS50057">
    <property type="entry name" value="FERM_3"/>
    <property type="match status" value="1"/>
</dbReference>
<dbReference type="Pfam" id="PF21477">
    <property type="entry name" value="FERM_C_FAK1"/>
    <property type="match status" value="1"/>
</dbReference>
<reference evidence="2" key="1">
    <citation type="submission" date="2021-07" db="EMBL/GenBank/DDBJ databases">
        <authorList>
            <person name="Catto M.A."/>
            <person name="Jacobson A."/>
            <person name="Kennedy G."/>
            <person name="Labadie P."/>
            <person name="Hunt B.G."/>
            <person name="Srinivasan R."/>
        </authorList>
    </citation>
    <scope>NUCLEOTIDE SEQUENCE</scope>
    <source>
        <strain evidence="2">PL_HMW_Pooled</strain>
        <tissue evidence="2">Head</tissue>
    </source>
</reference>
<dbReference type="EMBL" id="JAHWGI010000988">
    <property type="protein sequence ID" value="KAK3920059.1"/>
    <property type="molecule type" value="Genomic_DNA"/>
</dbReference>
<dbReference type="Pfam" id="PF18038">
    <property type="entry name" value="FERM_N_2"/>
    <property type="match status" value="1"/>
</dbReference>
<evidence type="ECO:0000313" key="3">
    <source>
        <dbReference type="Proteomes" id="UP001219518"/>
    </source>
</evidence>
<dbReference type="GO" id="GO:0071944">
    <property type="term" value="C:cell periphery"/>
    <property type="evidence" value="ECO:0007669"/>
    <property type="project" value="UniProtKB-ARBA"/>
</dbReference>
<dbReference type="Gene3D" id="2.30.29.30">
    <property type="entry name" value="Pleckstrin-homology domain (PH domain)/Phosphotyrosine-binding domain (PTB)"/>
    <property type="match status" value="1"/>
</dbReference>
<dbReference type="PANTHER" id="PTHR46221:SF9">
    <property type="entry name" value="NON-SPECIFIC PROTEIN-TYROSINE KINASE"/>
    <property type="match status" value="1"/>
</dbReference>
<dbReference type="GO" id="GO:0009887">
    <property type="term" value="P:animal organ morphogenesis"/>
    <property type="evidence" value="ECO:0007669"/>
    <property type="project" value="UniProtKB-ARBA"/>
</dbReference>
<dbReference type="InterPro" id="IPR019748">
    <property type="entry name" value="FERM_central"/>
</dbReference>